<evidence type="ECO:0000313" key="1">
    <source>
        <dbReference type="EMBL" id="GGO86806.1"/>
    </source>
</evidence>
<reference evidence="1 2" key="1">
    <citation type="journal article" date="2014" name="Int. J. Syst. Evol. Microbiol.">
        <title>Complete genome sequence of Corynebacterium casei LMG S-19264T (=DSM 44701T), isolated from a smear-ripened cheese.</title>
        <authorList>
            <consortium name="US DOE Joint Genome Institute (JGI-PGF)"/>
            <person name="Walter F."/>
            <person name="Albersmeier A."/>
            <person name="Kalinowski J."/>
            <person name="Ruckert C."/>
        </authorList>
    </citation>
    <scope>NUCLEOTIDE SEQUENCE [LARGE SCALE GENOMIC DNA]</scope>
    <source>
        <strain evidence="1 2">CGMCC 1.7286</strain>
    </source>
</reference>
<dbReference type="RefSeq" id="WP_188862253.1">
    <property type="nucleotide sequence ID" value="NZ_BMLT01000011.1"/>
</dbReference>
<name>A0A918DX69_9GAMM</name>
<proteinExistence type="predicted"/>
<accession>A0A918DX69</accession>
<keyword evidence="2" id="KW-1185">Reference proteome</keyword>
<comment type="caution">
    <text evidence="1">The sequence shown here is derived from an EMBL/GenBank/DDBJ whole genome shotgun (WGS) entry which is preliminary data.</text>
</comment>
<sequence length="129" mass="15298">MTDQRHPDIEIYVKNCTLEQLELWLKERCSALEKRFSQGLIHEYHSVIDDTPVPVMIHEKVVGKAWTSVWFKSDRSPWRRDLDCALEASRTLDTQIRCIVGGWSNGQDPDEWWRVENGQQEKIQWRTES</sequence>
<gene>
    <name evidence="1" type="ORF">GCM10011348_38550</name>
</gene>
<dbReference type="Proteomes" id="UP000599578">
    <property type="component" value="Unassembled WGS sequence"/>
</dbReference>
<dbReference type="EMBL" id="BMLT01000011">
    <property type="protein sequence ID" value="GGO86806.1"/>
    <property type="molecule type" value="Genomic_DNA"/>
</dbReference>
<organism evidence="1 2">
    <name type="scientific">Marinobacterium nitratireducens</name>
    <dbReference type="NCBI Taxonomy" id="518897"/>
    <lineage>
        <taxon>Bacteria</taxon>
        <taxon>Pseudomonadati</taxon>
        <taxon>Pseudomonadota</taxon>
        <taxon>Gammaproteobacteria</taxon>
        <taxon>Oceanospirillales</taxon>
        <taxon>Oceanospirillaceae</taxon>
        <taxon>Marinobacterium</taxon>
    </lineage>
</organism>
<protein>
    <submittedName>
        <fullName evidence="1">Uncharacterized protein</fullName>
    </submittedName>
</protein>
<evidence type="ECO:0000313" key="2">
    <source>
        <dbReference type="Proteomes" id="UP000599578"/>
    </source>
</evidence>
<dbReference type="AlphaFoldDB" id="A0A918DX69"/>